<dbReference type="InterPro" id="IPR009785">
    <property type="entry name" value="Prophage_Lj928_Orf309"/>
</dbReference>
<name>A0A6N2WSE9_9FIRM</name>
<keyword evidence="1" id="KW-0175">Coiled coil</keyword>
<gene>
    <name evidence="2" type="ORF">CBLFYP116_03780</name>
</gene>
<dbReference type="EMBL" id="CACRTF010000017">
    <property type="protein sequence ID" value="VYT43556.1"/>
    <property type="molecule type" value="Genomic_DNA"/>
</dbReference>
<organism evidence="2">
    <name type="scientific">Enterocloster bolteae</name>
    <dbReference type="NCBI Taxonomy" id="208479"/>
    <lineage>
        <taxon>Bacteria</taxon>
        <taxon>Bacillati</taxon>
        <taxon>Bacillota</taxon>
        <taxon>Clostridia</taxon>
        <taxon>Lachnospirales</taxon>
        <taxon>Lachnospiraceae</taxon>
        <taxon>Enterocloster</taxon>
    </lineage>
</organism>
<reference evidence="2" key="1">
    <citation type="submission" date="2019-11" db="EMBL/GenBank/DDBJ databases">
        <authorList>
            <person name="Feng L."/>
        </authorList>
    </citation>
    <scope>NUCLEOTIDE SEQUENCE</scope>
    <source>
        <strain evidence="2">CbolteaeLFYP116</strain>
    </source>
</reference>
<feature type="coiled-coil region" evidence="1">
    <location>
        <begin position="199"/>
        <end position="269"/>
    </location>
</feature>
<proteinExistence type="predicted"/>
<accession>A0A6N2WSE9</accession>
<evidence type="ECO:0008006" key="3">
    <source>
        <dbReference type="Google" id="ProtNLM"/>
    </source>
</evidence>
<sequence>MGEIVLQVKPVAGQIQTNFNEIEKQLVIEMSQYDNVVFTEDTKAGAKKTVAGLRKLKKSIEDSDKEVKAQWMEPYNQFHARVKQMTALVDKPINHINGQIEVFEDKRIKERQAEIEKIYMEEIGDMADFLPLYRLQEDKWSNASVSVKSIRKAISEAIAGARAGKAAIEAMQSDAVPDALRKFQATLSLPDALAYINRYETQKAETLRKEEERRRQEEERRHQAEIERIRAEERRRVAEEERIRREAVKEEEERIRKEAEKAVKDEIRSVDEESAAPLTAPDSHTAVYTVVGTDSELQELEMAMISLGLYYERKDV</sequence>
<evidence type="ECO:0000256" key="1">
    <source>
        <dbReference type="SAM" id="Coils"/>
    </source>
</evidence>
<dbReference type="AlphaFoldDB" id="A0A6N2WSE9"/>
<evidence type="ECO:0000313" key="2">
    <source>
        <dbReference type="EMBL" id="VYT43556.1"/>
    </source>
</evidence>
<dbReference type="Pfam" id="PF07083">
    <property type="entry name" value="DUF1351"/>
    <property type="match status" value="1"/>
</dbReference>
<protein>
    <recommendedName>
        <fullName evidence="3">DUF1351 domain-containing protein</fullName>
    </recommendedName>
</protein>